<dbReference type="PROSITE" id="PS50042">
    <property type="entry name" value="CNMP_BINDING_3"/>
    <property type="match status" value="1"/>
</dbReference>
<evidence type="ECO:0000313" key="6">
    <source>
        <dbReference type="Proteomes" id="UP001501442"/>
    </source>
</evidence>
<dbReference type="PANTHER" id="PTHR24567">
    <property type="entry name" value="CRP FAMILY TRANSCRIPTIONAL REGULATORY PROTEIN"/>
    <property type="match status" value="1"/>
</dbReference>
<keyword evidence="1" id="KW-0805">Transcription regulation</keyword>
<gene>
    <name evidence="5" type="ORF">GCM10023196_083230</name>
</gene>
<dbReference type="SUPFAM" id="SSF51206">
    <property type="entry name" value="cAMP-binding domain-like"/>
    <property type="match status" value="1"/>
</dbReference>
<dbReference type="InterPro" id="IPR000595">
    <property type="entry name" value="cNMP-bd_dom"/>
</dbReference>
<evidence type="ECO:0000256" key="1">
    <source>
        <dbReference type="ARBA" id="ARBA00023015"/>
    </source>
</evidence>
<proteinExistence type="predicted"/>
<dbReference type="InterPro" id="IPR014710">
    <property type="entry name" value="RmlC-like_jellyroll"/>
</dbReference>
<dbReference type="InterPro" id="IPR050397">
    <property type="entry name" value="Env_Response_Regulators"/>
</dbReference>
<dbReference type="SUPFAM" id="SSF46785">
    <property type="entry name" value="Winged helix' DNA-binding domain"/>
    <property type="match status" value="1"/>
</dbReference>
<dbReference type="RefSeq" id="WP_345438844.1">
    <property type="nucleotide sequence ID" value="NZ_BAABHK010000016.1"/>
</dbReference>
<dbReference type="InterPro" id="IPR018490">
    <property type="entry name" value="cNMP-bd_dom_sf"/>
</dbReference>
<keyword evidence="6" id="KW-1185">Reference proteome</keyword>
<reference evidence="6" key="1">
    <citation type="journal article" date="2019" name="Int. J. Syst. Evol. Microbiol.">
        <title>The Global Catalogue of Microorganisms (GCM) 10K type strain sequencing project: providing services to taxonomists for standard genome sequencing and annotation.</title>
        <authorList>
            <consortium name="The Broad Institute Genomics Platform"/>
            <consortium name="The Broad Institute Genome Sequencing Center for Infectious Disease"/>
            <person name="Wu L."/>
            <person name="Ma J."/>
        </authorList>
    </citation>
    <scope>NUCLEOTIDE SEQUENCE [LARGE SCALE GENOMIC DNA]</scope>
    <source>
        <strain evidence="6">JCM 17939</strain>
    </source>
</reference>
<dbReference type="InterPro" id="IPR012318">
    <property type="entry name" value="HTH_CRP"/>
</dbReference>
<name>A0ABP8UN31_9ACTN</name>
<evidence type="ECO:0000256" key="3">
    <source>
        <dbReference type="ARBA" id="ARBA00023163"/>
    </source>
</evidence>
<evidence type="ECO:0000313" key="5">
    <source>
        <dbReference type="EMBL" id="GAA4635864.1"/>
    </source>
</evidence>
<dbReference type="SMART" id="SM00419">
    <property type="entry name" value="HTH_CRP"/>
    <property type="match status" value="1"/>
</dbReference>
<accession>A0ABP8UN31</accession>
<sequence>MADGRRLSGLGGLLPYEAWRALIDDGHIRRYKPGAVLVRQGEPGGFVLALVAGLIKVTRDESDGSQLLLAVRGPGEVVGDISALAGGPRSATVTALDCCETTVLAAGRFRELMTVHDSNDVLFRHAFGRLREREDRWAEKATLPAGRLVARELLRMAAQSGDAVVGLVALNLRLSQDDLARCLGLSRSAVAGELQRLRALGVVSTARRRVIIRDLRRLEALAEHADAWPMTAE</sequence>
<comment type="caution">
    <text evidence="5">The sequence shown here is derived from an EMBL/GenBank/DDBJ whole genome shotgun (WGS) entry which is preliminary data.</text>
</comment>
<dbReference type="InterPro" id="IPR036390">
    <property type="entry name" value="WH_DNA-bd_sf"/>
</dbReference>
<evidence type="ECO:0000256" key="2">
    <source>
        <dbReference type="ARBA" id="ARBA00023125"/>
    </source>
</evidence>
<evidence type="ECO:0000259" key="4">
    <source>
        <dbReference type="PROSITE" id="PS50042"/>
    </source>
</evidence>
<dbReference type="SMART" id="SM00100">
    <property type="entry name" value="cNMP"/>
    <property type="match status" value="1"/>
</dbReference>
<feature type="domain" description="Cyclic nucleotide-binding" evidence="4">
    <location>
        <begin position="22"/>
        <end position="113"/>
    </location>
</feature>
<dbReference type="Pfam" id="PF13545">
    <property type="entry name" value="HTH_Crp_2"/>
    <property type="match status" value="1"/>
</dbReference>
<dbReference type="Gene3D" id="2.60.120.10">
    <property type="entry name" value="Jelly Rolls"/>
    <property type="match status" value="1"/>
</dbReference>
<dbReference type="PANTHER" id="PTHR24567:SF74">
    <property type="entry name" value="HTH-TYPE TRANSCRIPTIONAL REGULATOR ARCR"/>
    <property type="match status" value="1"/>
</dbReference>
<keyword evidence="2" id="KW-0238">DNA-binding</keyword>
<dbReference type="Proteomes" id="UP001501442">
    <property type="component" value="Unassembled WGS sequence"/>
</dbReference>
<protein>
    <submittedName>
        <fullName evidence="5">Crp/Fnr family transcriptional regulator</fullName>
    </submittedName>
</protein>
<dbReference type="Pfam" id="PF00027">
    <property type="entry name" value="cNMP_binding"/>
    <property type="match status" value="1"/>
</dbReference>
<keyword evidence="3" id="KW-0804">Transcription</keyword>
<dbReference type="CDD" id="cd00038">
    <property type="entry name" value="CAP_ED"/>
    <property type="match status" value="1"/>
</dbReference>
<dbReference type="EMBL" id="BAABHK010000016">
    <property type="protein sequence ID" value="GAA4635864.1"/>
    <property type="molecule type" value="Genomic_DNA"/>
</dbReference>
<organism evidence="5 6">
    <name type="scientific">Actinoallomurus vinaceus</name>
    <dbReference type="NCBI Taxonomy" id="1080074"/>
    <lineage>
        <taxon>Bacteria</taxon>
        <taxon>Bacillati</taxon>
        <taxon>Actinomycetota</taxon>
        <taxon>Actinomycetes</taxon>
        <taxon>Streptosporangiales</taxon>
        <taxon>Thermomonosporaceae</taxon>
        <taxon>Actinoallomurus</taxon>
    </lineage>
</organism>